<evidence type="ECO:0000256" key="4">
    <source>
        <dbReference type="ARBA" id="ARBA00022452"/>
    </source>
</evidence>
<keyword evidence="8" id="KW-0626">Porin</keyword>
<dbReference type="SUPFAM" id="SSF56935">
    <property type="entry name" value="Porins"/>
    <property type="match status" value="1"/>
</dbReference>
<evidence type="ECO:0000256" key="11">
    <source>
        <dbReference type="SAM" id="SignalP"/>
    </source>
</evidence>
<evidence type="ECO:0000256" key="9">
    <source>
        <dbReference type="ARBA" id="ARBA00023136"/>
    </source>
</evidence>
<dbReference type="GO" id="GO:0046930">
    <property type="term" value="C:pore complex"/>
    <property type="evidence" value="ECO:0007669"/>
    <property type="project" value="UniProtKB-KW"/>
</dbReference>
<dbReference type="OrthoDB" id="8982743at2"/>
<evidence type="ECO:0000256" key="3">
    <source>
        <dbReference type="ARBA" id="ARBA00022448"/>
    </source>
</evidence>
<keyword evidence="14" id="KW-1185">Reference proteome</keyword>
<evidence type="ECO:0000313" key="14">
    <source>
        <dbReference type="Proteomes" id="UP000035963"/>
    </source>
</evidence>
<dbReference type="Proteomes" id="UP000035963">
    <property type="component" value="Unassembled WGS sequence"/>
</dbReference>
<feature type="signal peptide" evidence="11">
    <location>
        <begin position="1"/>
        <end position="25"/>
    </location>
</feature>
<keyword evidence="9" id="KW-0472">Membrane</keyword>
<dbReference type="Pfam" id="PF13609">
    <property type="entry name" value="Porin_4"/>
    <property type="match status" value="1"/>
</dbReference>
<dbReference type="InterPro" id="IPR002299">
    <property type="entry name" value="Porin_Neis"/>
</dbReference>
<accession>A0A0J1FXT7</accession>
<dbReference type="InterPro" id="IPR023614">
    <property type="entry name" value="Porin_dom_sf"/>
</dbReference>
<sequence>MHKHTPRAILAASVGLGFIATTAHAQSTVTLYGIVDGGFTYTSNQGGKSNYQATAGSEQGSRWGLIGKEDLGGGNAAIFRLENGFNLQTGVASANGRMFGRQAWVGLSSDKWGAVTFGRQYNAAQDSLEPLQVSADTSQYGTHPFDTDDLNNTFRTDNSVKYVTPTFHGLQINSMYGFSNNAGNFATNRSYSVGASYAGGPWRLGAAYVRLDNPAVDTTGAIPSDNYFTFIKGVTKQQIYGAGGLYDFGRASVGLMYTSTTFDLTPASHHQTYQNAEASIRYQITPALRAALGETYTEVSANTKPASWHYWQTTSALQYFLSKRTDVYIDLIYQRSSGAVAAIEGTSGASSSHTQFLAVTGIRQKF</sequence>
<dbReference type="PANTHER" id="PTHR34501">
    <property type="entry name" value="PROTEIN YDDL-RELATED"/>
    <property type="match status" value="1"/>
</dbReference>
<evidence type="ECO:0000256" key="6">
    <source>
        <dbReference type="ARBA" id="ARBA00022729"/>
    </source>
</evidence>
<dbReference type="RefSeq" id="WP_047848066.1">
    <property type="nucleotide sequence ID" value="NZ_AEJF01000116.1"/>
</dbReference>
<dbReference type="EMBL" id="AEJF01000116">
    <property type="protein sequence ID" value="KLU24758.1"/>
    <property type="molecule type" value="Genomic_DNA"/>
</dbReference>
<dbReference type="GO" id="GO:0034220">
    <property type="term" value="P:monoatomic ion transmembrane transport"/>
    <property type="evidence" value="ECO:0007669"/>
    <property type="project" value="InterPro"/>
</dbReference>
<dbReference type="GO" id="GO:0009279">
    <property type="term" value="C:cell outer membrane"/>
    <property type="evidence" value="ECO:0007669"/>
    <property type="project" value="UniProtKB-SubCell"/>
</dbReference>
<organism evidence="13 14">
    <name type="scientific">Caballeronia mineralivorans PML1(12)</name>
    <dbReference type="NCBI Taxonomy" id="908627"/>
    <lineage>
        <taxon>Bacteria</taxon>
        <taxon>Pseudomonadati</taxon>
        <taxon>Pseudomonadota</taxon>
        <taxon>Betaproteobacteria</taxon>
        <taxon>Burkholderiales</taxon>
        <taxon>Burkholderiaceae</taxon>
        <taxon>Caballeronia</taxon>
    </lineage>
</organism>
<dbReference type="InterPro" id="IPR033900">
    <property type="entry name" value="Gram_neg_porin_domain"/>
</dbReference>
<evidence type="ECO:0000256" key="2">
    <source>
        <dbReference type="ARBA" id="ARBA00011233"/>
    </source>
</evidence>
<comment type="subunit">
    <text evidence="2">Homotrimer.</text>
</comment>
<reference evidence="13 14" key="1">
    <citation type="journal article" date="2015" name="Genome Announc.">
        <title>Draft Genome Sequence of Burkholderia sp. Strain PML1(12), an Ectomycorrhizosphere-Inhabiting Bacterium with Effective Mineral-Weathering Ability.</title>
        <authorList>
            <person name="Uroz S."/>
            <person name="Oger P."/>
        </authorList>
    </citation>
    <scope>NUCLEOTIDE SEQUENCE [LARGE SCALE GENOMIC DNA]</scope>
    <source>
        <strain evidence="14">PML1(12)</strain>
    </source>
</reference>
<feature type="domain" description="Porin" evidence="12">
    <location>
        <begin position="13"/>
        <end position="338"/>
    </location>
</feature>
<evidence type="ECO:0000256" key="10">
    <source>
        <dbReference type="ARBA" id="ARBA00023237"/>
    </source>
</evidence>
<keyword evidence="6 11" id="KW-0732">Signal</keyword>
<dbReference type="PRINTS" id="PR00182">
    <property type="entry name" value="ECOLNEIPORIN"/>
</dbReference>
<dbReference type="Gene3D" id="2.40.160.10">
    <property type="entry name" value="Porin"/>
    <property type="match status" value="1"/>
</dbReference>
<gene>
    <name evidence="13" type="ORF">EOS_18245</name>
</gene>
<keyword evidence="5" id="KW-0812">Transmembrane</keyword>
<dbReference type="PANTHER" id="PTHR34501:SF9">
    <property type="entry name" value="MAJOR OUTER MEMBRANE PROTEIN P.IA"/>
    <property type="match status" value="1"/>
</dbReference>
<evidence type="ECO:0000259" key="12">
    <source>
        <dbReference type="Pfam" id="PF13609"/>
    </source>
</evidence>
<evidence type="ECO:0000256" key="7">
    <source>
        <dbReference type="ARBA" id="ARBA00023065"/>
    </source>
</evidence>
<dbReference type="PRINTS" id="PR00184">
    <property type="entry name" value="NEISSPPORIN"/>
</dbReference>
<dbReference type="CDD" id="cd00342">
    <property type="entry name" value="gram_neg_porins"/>
    <property type="match status" value="1"/>
</dbReference>
<keyword evidence="7" id="KW-0406">Ion transport</keyword>
<dbReference type="InterPro" id="IPR050298">
    <property type="entry name" value="Gram-neg_bact_OMP"/>
</dbReference>
<evidence type="ECO:0000256" key="8">
    <source>
        <dbReference type="ARBA" id="ARBA00023114"/>
    </source>
</evidence>
<keyword evidence="3" id="KW-0813">Transport</keyword>
<comment type="subcellular location">
    <subcellularLocation>
        <location evidence="1">Cell outer membrane</location>
        <topology evidence="1">Multi-pass membrane protein</topology>
    </subcellularLocation>
</comment>
<keyword evidence="4" id="KW-1134">Transmembrane beta strand</keyword>
<dbReference type="InterPro" id="IPR001702">
    <property type="entry name" value="Porin_Gram-ve"/>
</dbReference>
<dbReference type="PATRIC" id="fig|908627.4.peg.4087"/>
<evidence type="ECO:0000256" key="5">
    <source>
        <dbReference type="ARBA" id="ARBA00022692"/>
    </source>
</evidence>
<name>A0A0J1FXT7_9BURK</name>
<evidence type="ECO:0000313" key="13">
    <source>
        <dbReference type="EMBL" id="KLU24758.1"/>
    </source>
</evidence>
<dbReference type="AlphaFoldDB" id="A0A0J1FXT7"/>
<comment type="caution">
    <text evidence="13">The sequence shown here is derived from an EMBL/GenBank/DDBJ whole genome shotgun (WGS) entry which is preliminary data.</text>
</comment>
<proteinExistence type="predicted"/>
<keyword evidence="10" id="KW-0998">Cell outer membrane</keyword>
<protein>
    <submittedName>
        <fullName evidence="13">Porin</fullName>
    </submittedName>
</protein>
<feature type="chain" id="PRO_5005251235" evidence="11">
    <location>
        <begin position="26"/>
        <end position="366"/>
    </location>
</feature>
<dbReference type="GO" id="GO:0015288">
    <property type="term" value="F:porin activity"/>
    <property type="evidence" value="ECO:0007669"/>
    <property type="project" value="UniProtKB-KW"/>
</dbReference>
<evidence type="ECO:0000256" key="1">
    <source>
        <dbReference type="ARBA" id="ARBA00004571"/>
    </source>
</evidence>